<dbReference type="GeneID" id="95978771"/>
<feature type="compositionally biased region" description="Basic residues" evidence="1">
    <location>
        <begin position="145"/>
        <end position="154"/>
    </location>
</feature>
<organism evidence="2 3">
    <name type="scientific">Neodothiora populina</name>
    <dbReference type="NCBI Taxonomy" id="2781224"/>
    <lineage>
        <taxon>Eukaryota</taxon>
        <taxon>Fungi</taxon>
        <taxon>Dikarya</taxon>
        <taxon>Ascomycota</taxon>
        <taxon>Pezizomycotina</taxon>
        <taxon>Dothideomycetes</taxon>
        <taxon>Dothideomycetidae</taxon>
        <taxon>Dothideales</taxon>
        <taxon>Dothioraceae</taxon>
        <taxon>Neodothiora</taxon>
    </lineage>
</organism>
<feature type="compositionally biased region" description="Polar residues" evidence="1">
    <location>
        <begin position="7"/>
        <end position="18"/>
    </location>
</feature>
<accession>A0ABR3PJQ7</accession>
<gene>
    <name evidence="2" type="ORF">AAFC00_005071</name>
</gene>
<feature type="compositionally biased region" description="Low complexity" evidence="1">
    <location>
        <begin position="58"/>
        <end position="73"/>
    </location>
</feature>
<feature type="compositionally biased region" description="Polar residues" evidence="1">
    <location>
        <begin position="28"/>
        <end position="37"/>
    </location>
</feature>
<keyword evidence="3" id="KW-1185">Reference proteome</keyword>
<comment type="caution">
    <text evidence="2">The sequence shown here is derived from an EMBL/GenBank/DDBJ whole genome shotgun (WGS) entry which is preliminary data.</text>
</comment>
<evidence type="ECO:0000313" key="3">
    <source>
        <dbReference type="Proteomes" id="UP001562354"/>
    </source>
</evidence>
<feature type="region of interest" description="Disordered" evidence="1">
    <location>
        <begin position="1"/>
        <end position="88"/>
    </location>
</feature>
<evidence type="ECO:0000313" key="2">
    <source>
        <dbReference type="EMBL" id="KAL1306357.1"/>
    </source>
</evidence>
<reference evidence="2 3" key="1">
    <citation type="submission" date="2024-07" db="EMBL/GenBank/DDBJ databases">
        <title>Draft sequence of the Neodothiora populina.</title>
        <authorList>
            <person name="Drown D.D."/>
            <person name="Schuette U.S."/>
            <person name="Buechlein A.B."/>
            <person name="Rusch D.R."/>
            <person name="Winton L.W."/>
            <person name="Adams G.A."/>
        </authorList>
    </citation>
    <scope>NUCLEOTIDE SEQUENCE [LARGE SCALE GENOMIC DNA]</scope>
    <source>
        <strain evidence="2 3">CPC 39397</strain>
    </source>
</reference>
<evidence type="ECO:0000256" key="1">
    <source>
        <dbReference type="SAM" id="MobiDB-lite"/>
    </source>
</evidence>
<dbReference type="EMBL" id="JBFMKM010000004">
    <property type="protein sequence ID" value="KAL1306357.1"/>
    <property type="molecule type" value="Genomic_DNA"/>
</dbReference>
<protein>
    <submittedName>
        <fullName evidence="2">Uncharacterized protein</fullName>
    </submittedName>
</protein>
<name>A0ABR3PJQ7_9PEZI</name>
<dbReference type="RefSeq" id="XP_069202630.1">
    <property type="nucleotide sequence ID" value="XM_069344803.1"/>
</dbReference>
<proteinExistence type="predicted"/>
<feature type="region of interest" description="Disordered" evidence="1">
    <location>
        <begin position="130"/>
        <end position="168"/>
    </location>
</feature>
<dbReference type="Proteomes" id="UP001562354">
    <property type="component" value="Unassembled WGS sequence"/>
</dbReference>
<sequence>MRETMDNRAQPNEGQYNSPIAEREREGSISSNTIRGDTSSEHTLLVSEEDLMHNYGRSSSSSISSQLTSTTLLGRRASIDSGTAETRSYKGFPSEAAYLDALRAWAEEKKYVQPDNTSQTLIGWFGTRTLEEHSPTAGQSQKSSLLKRWRMKKEAKREERTRRKSATT</sequence>